<organism evidence="1 2">
    <name type="scientific">Zea mays</name>
    <name type="common">Maize</name>
    <dbReference type="NCBI Taxonomy" id="4577"/>
    <lineage>
        <taxon>Eukaryota</taxon>
        <taxon>Viridiplantae</taxon>
        <taxon>Streptophyta</taxon>
        <taxon>Embryophyta</taxon>
        <taxon>Tracheophyta</taxon>
        <taxon>Spermatophyta</taxon>
        <taxon>Magnoliopsida</taxon>
        <taxon>Liliopsida</taxon>
        <taxon>Poales</taxon>
        <taxon>Poaceae</taxon>
        <taxon>PACMAD clade</taxon>
        <taxon>Panicoideae</taxon>
        <taxon>Andropogonodae</taxon>
        <taxon>Andropogoneae</taxon>
        <taxon>Tripsacinae</taxon>
        <taxon>Zea</taxon>
    </lineage>
</organism>
<protein>
    <submittedName>
        <fullName evidence="1">Uncharacterized protein</fullName>
    </submittedName>
</protein>
<proteinExistence type="predicted"/>
<accession>A0A804P8B3</accession>
<dbReference type="AlphaFoldDB" id="A0A804P8B3"/>
<evidence type="ECO:0000313" key="1">
    <source>
        <dbReference type="EnsemblPlants" id="Zm00001eb215330_P001"/>
    </source>
</evidence>
<name>A0A804P8B3_MAIZE</name>
<reference evidence="2" key="1">
    <citation type="journal article" date="2009" name="Science">
        <title>The B73 maize genome: complexity, diversity, and dynamics.</title>
        <authorList>
            <person name="Schnable P.S."/>
            <person name="Ware D."/>
            <person name="Fulton R.S."/>
            <person name="Stein J.C."/>
            <person name="Wei F."/>
            <person name="Pasternak S."/>
            <person name="Liang C."/>
            <person name="Zhang J."/>
            <person name="Fulton L."/>
            <person name="Graves T.A."/>
            <person name="Minx P."/>
            <person name="Reily A.D."/>
            <person name="Courtney L."/>
            <person name="Kruchowski S.S."/>
            <person name="Tomlinson C."/>
            <person name="Strong C."/>
            <person name="Delehaunty K."/>
            <person name="Fronick C."/>
            <person name="Courtney B."/>
            <person name="Rock S.M."/>
            <person name="Belter E."/>
            <person name="Du F."/>
            <person name="Kim K."/>
            <person name="Abbott R.M."/>
            <person name="Cotton M."/>
            <person name="Levy A."/>
            <person name="Marchetto P."/>
            <person name="Ochoa K."/>
            <person name="Jackson S.M."/>
            <person name="Gillam B."/>
            <person name="Chen W."/>
            <person name="Yan L."/>
            <person name="Higginbotham J."/>
            <person name="Cardenas M."/>
            <person name="Waligorski J."/>
            <person name="Applebaum E."/>
            <person name="Phelps L."/>
            <person name="Falcone J."/>
            <person name="Kanchi K."/>
            <person name="Thane T."/>
            <person name="Scimone A."/>
            <person name="Thane N."/>
            <person name="Henke J."/>
            <person name="Wang T."/>
            <person name="Ruppert J."/>
            <person name="Shah N."/>
            <person name="Rotter K."/>
            <person name="Hodges J."/>
            <person name="Ingenthron E."/>
            <person name="Cordes M."/>
            <person name="Kohlberg S."/>
            <person name="Sgro J."/>
            <person name="Delgado B."/>
            <person name="Mead K."/>
            <person name="Chinwalla A."/>
            <person name="Leonard S."/>
            <person name="Crouse K."/>
            <person name="Collura K."/>
            <person name="Kudrna D."/>
            <person name="Currie J."/>
            <person name="He R."/>
            <person name="Angelova A."/>
            <person name="Rajasekar S."/>
            <person name="Mueller T."/>
            <person name="Lomeli R."/>
            <person name="Scara G."/>
            <person name="Ko A."/>
            <person name="Delaney K."/>
            <person name="Wissotski M."/>
            <person name="Lopez G."/>
            <person name="Campos D."/>
            <person name="Braidotti M."/>
            <person name="Ashley E."/>
            <person name="Golser W."/>
            <person name="Kim H."/>
            <person name="Lee S."/>
            <person name="Lin J."/>
            <person name="Dujmic Z."/>
            <person name="Kim W."/>
            <person name="Talag J."/>
            <person name="Zuccolo A."/>
            <person name="Fan C."/>
            <person name="Sebastian A."/>
            <person name="Kramer M."/>
            <person name="Spiegel L."/>
            <person name="Nascimento L."/>
            <person name="Zutavern T."/>
            <person name="Miller B."/>
            <person name="Ambroise C."/>
            <person name="Muller S."/>
            <person name="Spooner W."/>
            <person name="Narechania A."/>
            <person name="Ren L."/>
            <person name="Wei S."/>
            <person name="Kumari S."/>
            <person name="Faga B."/>
            <person name="Levy M.J."/>
            <person name="McMahan L."/>
            <person name="Van Buren P."/>
            <person name="Vaughn M.W."/>
            <person name="Ying K."/>
            <person name="Yeh C.-T."/>
            <person name="Emrich S.J."/>
            <person name="Jia Y."/>
            <person name="Kalyanaraman A."/>
            <person name="Hsia A.-P."/>
            <person name="Barbazuk W.B."/>
            <person name="Baucom R.S."/>
            <person name="Brutnell T.P."/>
            <person name="Carpita N.C."/>
            <person name="Chaparro C."/>
            <person name="Chia J.-M."/>
            <person name="Deragon J.-M."/>
            <person name="Estill J.C."/>
            <person name="Fu Y."/>
            <person name="Jeddeloh J.A."/>
            <person name="Han Y."/>
            <person name="Lee H."/>
            <person name="Li P."/>
            <person name="Lisch D.R."/>
            <person name="Liu S."/>
            <person name="Liu Z."/>
            <person name="Nagel D.H."/>
            <person name="McCann M.C."/>
            <person name="SanMiguel P."/>
            <person name="Myers A.M."/>
            <person name="Nettleton D."/>
            <person name="Nguyen J."/>
            <person name="Penning B.W."/>
            <person name="Ponnala L."/>
            <person name="Schneider K.L."/>
            <person name="Schwartz D.C."/>
            <person name="Sharma A."/>
            <person name="Soderlund C."/>
            <person name="Springer N.M."/>
            <person name="Sun Q."/>
            <person name="Wang H."/>
            <person name="Waterman M."/>
            <person name="Westerman R."/>
            <person name="Wolfgruber T.K."/>
            <person name="Yang L."/>
            <person name="Yu Y."/>
            <person name="Zhang L."/>
            <person name="Zhou S."/>
            <person name="Zhu Q."/>
            <person name="Bennetzen J.L."/>
            <person name="Dawe R.K."/>
            <person name="Jiang J."/>
            <person name="Jiang N."/>
            <person name="Presting G.G."/>
            <person name="Wessler S.R."/>
            <person name="Aluru S."/>
            <person name="Martienssen R.A."/>
            <person name="Clifton S.W."/>
            <person name="McCombie W.R."/>
            <person name="Wing R.A."/>
            <person name="Wilson R.K."/>
        </authorList>
    </citation>
    <scope>NUCLEOTIDE SEQUENCE [LARGE SCALE GENOMIC DNA]</scope>
    <source>
        <strain evidence="2">cv. B73</strain>
    </source>
</reference>
<sequence>MYDAFGVRLHAGKQAEVQSFVPVVLLLPNHAGKQAEDQKVDEAILEVLDLRWGAQMTQSRPTCTRC</sequence>
<dbReference type="EnsemblPlants" id="Zm00001eb215330_T001">
    <property type="protein sequence ID" value="Zm00001eb215330_P001"/>
    <property type="gene ID" value="Zm00001eb215330"/>
</dbReference>
<dbReference type="Proteomes" id="UP000007305">
    <property type="component" value="Chromosome 5"/>
</dbReference>
<evidence type="ECO:0000313" key="2">
    <source>
        <dbReference type="Proteomes" id="UP000007305"/>
    </source>
</evidence>
<dbReference type="Gramene" id="Zm00001eb215330_T001">
    <property type="protein sequence ID" value="Zm00001eb215330_P001"/>
    <property type="gene ID" value="Zm00001eb215330"/>
</dbReference>
<reference evidence="1" key="2">
    <citation type="submission" date="2019-07" db="EMBL/GenBank/DDBJ databases">
        <authorList>
            <person name="Seetharam A."/>
            <person name="Woodhouse M."/>
            <person name="Cannon E."/>
        </authorList>
    </citation>
    <scope>NUCLEOTIDE SEQUENCE [LARGE SCALE GENOMIC DNA]</scope>
    <source>
        <strain evidence="1">cv. B73</strain>
    </source>
</reference>
<dbReference type="InParanoid" id="A0A804P8B3"/>
<keyword evidence="2" id="KW-1185">Reference proteome</keyword>
<reference evidence="1" key="3">
    <citation type="submission" date="2021-05" db="UniProtKB">
        <authorList>
            <consortium name="EnsemblPlants"/>
        </authorList>
    </citation>
    <scope>IDENTIFICATION</scope>
    <source>
        <strain evidence="1">cv. B73</strain>
    </source>
</reference>